<evidence type="ECO:0000256" key="1">
    <source>
        <dbReference type="ARBA" id="ARBA00000213"/>
    </source>
</evidence>
<comment type="subunit">
    <text evidence="10">Monomer.</text>
</comment>
<dbReference type="PROSITE" id="PS00396">
    <property type="entry name" value="TOPO_IA_1"/>
    <property type="match status" value="1"/>
</dbReference>
<dbReference type="InterPro" id="IPR023406">
    <property type="entry name" value="Topo_IA_AS"/>
</dbReference>
<dbReference type="InterPro" id="IPR023405">
    <property type="entry name" value="Topo_IA_core_domain"/>
</dbReference>
<feature type="domain" description="Toprim" evidence="12">
    <location>
        <begin position="6"/>
        <end position="116"/>
    </location>
</feature>
<dbReference type="InterPro" id="IPR003601">
    <property type="entry name" value="Topo_IA_2"/>
</dbReference>
<evidence type="ECO:0000256" key="4">
    <source>
        <dbReference type="ARBA" id="ARBA00022771"/>
    </source>
</evidence>
<evidence type="ECO:0000256" key="11">
    <source>
        <dbReference type="SAM" id="MobiDB-lite"/>
    </source>
</evidence>
<feature type="active site" description="O-(5'-phospho-DNA)-tyrosine intermediate" evidence="10">
    <location>
        <position position="297"/>
    </location>
</feature>
<dbReference type="PROSITE" id="PS52039">
    <property type="entry name" value="TOPO_IA_2"/>
    <property type="match status" value="1"/>
</dbReference>
<dbReference type="Gene3D" id="3.40.50.140">
    <property type="match status" value="1"/>
</dbReference>
<dbReference type="PRINTS" id="PR00417">
    <property type="entry name" value="PRTPISMRASEI"/>
</dbReference>
<evidence type="ECO:0000256" key="2">
    <source>
        <dbReference type="ARBA" id="ARBA00009446"/>
    </source>
</evidence>
<feature type="region of interest" description="Interaction with DNA" evidence="10">
    <location>
        <begin position="166"/>
        <end position="171"/>
    </location>
</feature>
<dbReference type="GO" id="GO:0008270">
    <property type="term" value="F:zinc ion binding"/>
    <property type="evidence" value="ECO:0007669"/>
    <property type="project" value="UniProtKB-KW"/>
</dbReference>
<dbReference type="AlphaFoldDB" id="A0A6J4HQ92"/>
<keyword evidence="6" id="KW-0460">Magnesium</keyword>
<evidence type="ECO:0000256" key="10">
    <source>
        <dbReference type="HAMAP-Rule" id="MF_00952"/>
    </source>
</evidence>
<dbReference type="PANTHER" id="PTHR42785:SF1">
    <property type="entry name" value="DNA TOPOISOMERASE"/>
    <property type="match status" value="1"/>
</dbReference>
<evidence type="ECO:0000256" key="3">
    <source>
        <dbReference type="ARBA" id="ARBA00022723"/>
    </source>
</evidence>
<dbReference type="InterPro" id="IPR034149">
    <property type="entry name" value="TOPRIM_TopoI"/>
</dbReference>
<evidence type="ECO:0000256" key="6">
    <source>
        <dbReference type="ARBA" id="ARBA00022842"/>
    </source>
</evidence>
<dbReference type="EMBL" id="CADCTC010000062">
    <property type="protein sequence ID" value="CAA9229864.1"/>
    <property type="molecule type" value="Genomic_DNA"/>
</dbReference>
<evidence type="ECO:0000313" key="14">
    <source>
        <dbReference type="EMBL" id="CAA9229864.1"/>
    </source>
</evidence>
<comment type="catalytic activity">
    <reaction evidence="1 10">
        <text>ATP-independent breakage of single-stranded DNA, followed by passage and rejoining.</text>
        <dbReference type="EC" id="5.6.2.1"/>
    </reaction>
</comment>
<reference evidence="14" key="1">
    <citation type="submission" date="2020-02" db="EMBL/GenBank/DDBJ databases">
        <authorList>
            <person name="Meier V. D."/>
        </authorList>
    </citation>
    <scope>NUCLEOTIDE SEQUENCE</scope>
    <source>
        <strain evidence="14">AVDCRST_MAG77</strain>
    </source>
</reference>
<dbReference type="GO" id="GO:0003677">
    <property type="term" value="F:DNA binding"/>
    <property type="evidence" value="ECO:0007669"/>
    <property type="project" value="UniProtKB-KW"/>
</dbReference>
<dbReference type="EC" id="5.6.2.1" evidence="10"/>
<feature type="site" description="Interaction with DNA" evidence="10">
    <location>
        <position position="143"/>
    </location>
</feature>
<evidence type="ECO:0000256" key="9">
    <source>
        <dbReference type="ARBA" id="ARBA00023235"/>
    </source>
</evidence>
<dbReference type="SMART" id="SM00493">
    <property type="entry name" value="TOPRIM"/>
    <property type="match status" value="1"/>
</dbReference>
<dbReference type="InterPro" id="IPR013497">
    <property type="entry name" value="Topo_IA_cen"/>
</dbReference>
<dbReference type="HAMAP" id="MF_00952">
    <property type="entry name" value="Topoisom_1_prok"/>
    <property type="match status" value="1"/>
</dbReference>
<keyword evidence="3" id="KW-0479">Metal-binding</keyword>
<dbReference type="CDD" id="cd00186">
    <property type="entry name" value="TOP1Ac"/>
    <property type="match status" value="1"/>
</dbReference>
<dbReference type="SMART" id="SM00437">
    <property type="entry name" value="TOP1Ac"/>
    <property type="match status" value="1"/>
</dbReference>
<dbReference type="Gene3D" id="3.30.65.10">
    <property type="entry name" value="Bacterial Topoisomerase I, domain 1"/>
    <property type="match status" value="1"/>
</dbReference>
<dbReference type="InterPro" id="IPR006171">
    <property type="entry name" value="TOPRIM_dom"/>
</dbReference>
<feature type="compositionally biased region" description="Low complexity" evidence="11">
    <location>
        <begin position="609"/>
        <end position="620"/>
    </location>
</feature>
<dbReference type="SMART" id="SM00436">
    <property type="entry name" value="TOP1Bc"/>
    <property type="match status" value="1"/>
</dbReference>
<feature type="region of interest" description="Disordered" evidence="11">
    <location>
        <begin position="691"/>
        <end position="778"/>
    </location>
</feature>
<dbReference type="Gene3D" id="1.10.460.10">
    <property type="entry name" value="Topoisomerase I, domain 2"/>
    <property type="match status" value="1"/>
</dbReference>
<comment type="similarity">
    <text evidence="2 10">Belongs to the type IA topoisomerase family.</text>
</comment>
<organism evidence="14">
    <name type="scientific">uncultured Chloroflexota bacterium</name>
    <dbReference type="NCBI Taxonomy" id="166587"/>
    <lineage>
        <taxon>Bacteria</taxon>
        <taxon>Bacillati</taxon>
        <taxon>Chloroflexota</taxon>
        <taxon>environmental samples</taxon>
    </lineage>
</organism>
<dbReference type="Pfam" id="PF01396">
    <property type="entry name" value="Zn_ribbon_Top1"/>
    <property type="match status" value="1"/>
</dbReference>
<dbReference type="SUPFAM" id="SSF56712">
    <property type="entry name" value="Prokaryotic type I DNA topoisomerase"/>
    <property type="match status" value="1"/>
</dbReference>
<dbReference type="Gene3D" id="2.70.20.10">
    <property type="entry name" value="Topoisomerase I, domain 3"/>
    <property type="match status" value="1"/>
</dbReference>
<feature type="site" description="Interaction with DNA" evidence="10">
    <location>
        <position position="299"/>
    </location>
</feature>
<dbReference type="Gene3D" id="1.10.290.10">
    <property type="entry name" value="Topoisomerase I, domain 4"/>
    <property type="match status" value="1"/>
</dbReference>
<dbReference type="NCBIfam" id="TIGR01051">
    <property type="entry name" value="topA_bact"/>
    <property type="match status" value="1"/>
</dbReference>
<dbReference type="GO" id="GO:0006265">
    <property type="term" value="P:DNA topological change"/>
    <property type="evidence" value="ECO:0007669"/>
    <property type="project" value="UniProtKB-UniRule"/>
</dbReference>
<feature type="site" description="Interaction with DNA" evidence="10">
    <location>
        <position position="142"/>
    </location>
</feature>
<dbReference type="InterPro" id="IPR003602">
    <property type="entry name" value="Topo_IA_DNA-bd_dom"/>
</dbReference>
<feature type="site" description="Interaction with DNA" evidence="10">
    <location>
        <position position="151"/>
    </location>
</feature>
<dbReference type="InterPro" id="IPR013825">
    <property type="entry name" value="Topo_IA_cen_sub2"/>
</dbReference>
<accession>A0A6J4HQ92</accession>
<keyword evidence="9 10" id="KW-0413">Isomerase</keyword>
<keyword evidence="5" id="KW-0862">Zinc</keyword>
<dbReference type="InterPro" id="IPR013498">
    <property type="entry name" value="Topo_IA_Znf"/>
</dbReference>
<evidence type="ECO:0000259" key="13">
    <source>
        <dbReference type="PROSITE" id="PS52039"/>
    </source>
</evidence>
<feature type="compositionally biased region" description="Low complexity" evidence="11">
    <location>
        <begin position="585"/>
        <end position="602"/>
    </location>
</feature>
<sequence>MVDRAVRLVVVESPKKARTIRGFLGAGYQVVASMGHVRDLPPKALGVDVAGDFAPEYVVLPRAQSTLTSLRKAASGAEAVLLATDPDREGEAIAWHLAQALRLPKSRYRRITFHEISRRAIQEALAHPRDLDPHLIDAQQARRVLDRLVGYQLSPLLWRKVQRGTSAGRVQSVAVRLVVDREREILAFVPQEYWTIDVRLSTEPDAGEDECFLARLQEVDGKKAEVPNAETAERLKAQLEEAAYRVREVVQKTVSRNPFPPFTTSTLQQAAGNRLRFPSKKTMTLAQELYEAGLITYMRTDSVAISSAAIAQVRRQVEAEFGADYLPPSPRRYATRAKNAQEAHEAIRPVDPAKTPAALRSSLSPDEWRVYELIWKRTLASQMAPARYHQRTAFVDGVWAGEQVRRFLLRATASTLVFPGWLKVYGEDGGAGERNEDDAPNDALPDLDAGQVLYEEEVLPAQHFTQPPRRFTEPALVKALEDAGVGRPSTYAAVVSTIQDRGYVRLEQRHFLPTELGFAASDFLVTHFPDIVDLPFTAGMEDSLDEIAGGRLGWTEMLRTFYGPFSQTVSKAAGAPVSALKQTEPPGSSTGLPPLSPSLSPLVGERGSAGRTTSRTAGRSRTAKAAISGTAAPRRRTPRPPSVGEGAGGRGDAGPCPQCGKPLVERTSQYGPFFGCSGFPACRYVLRTGAGATSETRPVARAQRRRAPAAATAAGLDLGTKRVVRSRNTPRPAPAKRATAAKRSSPTRRSSPSLRSDAAWADAPAVHDSGLSESELPF</sequence>
<feature type="domain" description="Topo IA-type catalytic" evidence="13">
    <location>
        <begin position="132"/>
        <end position="569"/>
    </location>
</feature>
<evidence type="ECO:0000259" key="12">
    <source>
        <dbReference type="PROSITE" id="PS50880"/>
    </source>
</evidence>
<evidence type="ECO:0000256" key="7">
    <source>
        <dbReference type="ARBA" id="ARBA00023029"/>
    </source>
</evidence>
<dbReference type="InterPro" id="IPR005733">
    <property type="entry name" value="TopoI_bac-type"/>
</dbReference>
<keyword evidence="4" id="KW-0863">Zinc-finger</keyword>
<feature type="site" description="Interaction with DNA" evidence="10">
    <location>
        <position position="146"/>
    </location>
</feature>
<dbReference type="InterPro" id="IPR013826">
    <property type="entry name" value="Topo_IA_cen_sub3"/>
</dbReference>
<keyword evidence="7 10" id="KW-0799">Topoisomerase</keyword>
<dbReference type="PROSITE" id="PS50880">
    <property type="entry name" value="TOPRIM"/>
    <property type="match status" value="1"/>
</dbReference>
<comment type="function">
    <text evidence="10">Releases the supercoiling and torsional tension of DNA, which is introduced during the DNA replication and transcription, by transiently cleaving and rejoining one strand of the DNA duplex. Introduces a single-strand break via transesterification at a target site in duplex DNA. The scissile phosphodiester is attacked by the catalytic tyrosine of the enzyme, resulting in the formation of a DNA-(5'-phosphotyrosyl)-enzyme intermediate and the expulsion of a 3'-OH DNA strand. The free DNA strand then undergoes passage around the unbroken strand, thus removing DNA supercoils. Finally, in the religation step, the DNA 3'-OH attacks the covalent intermediate to expel the active-site tyrosine and restore the DNA phosphodiester backbone.</text>
</comment>
<name>A0A6J4HQ92_9CHLR</name>
<keyword evidence="8 10" id="KW-0238">DNA-binding</keyword>
<evidence type="ECO:0000256" key="5">
    <source>
        <dbReference type="ARBA" id="ARBA00022833"/>
    </source>
</evidence>
<feature type="site" description="Interaction with DNA" evidence="10">
    <location>
        <position position="501"/>
    </location>
</feature>
<feature type="compositionally biased region" description="Low complexity" evidence="11">
    <location>
        <begin position="735"/>
        <end position="756"/>
    </location>
</feature>
<evidence type="ECO:0000256" key="8">
    <source>
        <dbReference type="ARBA" id="ARBA00023125"/>
    </source>
</evidence>
<protein>
    <recommendedName>
        <fullName evidence="10">DNA topoisomerase 1</fullName>
        <ecNumber evidence="10">5.6.2.1</ecNumber>
    </recommendedName>
    <alternativeName>
        <fullName evidence="10">DNA topoisomerase I</fullName>
    </alternativeName>
</protein>
<dbReference type="GO" id="GO:0005694">
    <property type="term" value="C:chromosome"/>
    <property type="evidence" value="ECO:0007669"/>
    <property type="project" value="InterPro"/>
</dbReference>
<dbReference type="InterPro" id="IPR000380">
    <property type="entry name" value="Topo_IA"/>
</dbReference>
<dbReference type="InterPro" id="IPR028612">
    <property type="entry name" value="Topoisom_1_IA"/>
</dbReference>
<gene>
    <name evidence="10" type="primary">topA</name>
    <name evidence="14" type="ORF">AVDCRST_MAG77-945</name>
</gene>
<dbReference type="PANTHER" id="PTHR42785">
    <property type="entry name" value="DNA TOPOISOMERASE, TYPE IA, CORE"/>
    <property type="match status" value="1"/>
</dbReference>
<feature type="site" description="Interaction with DNA" evidence="10">
    <location>
        <position position="36"/>
    </location>
</feature>
<dbReference type="InterPro" id="IPR013824">
    <property type="entry name" value="Topo_IA_cen_sub1"/>
</dbReference>
<proteinExistence type="inferred from homology"/>
<dbReference type="Pfam" id="PF01751">
    <property type="entry name" value="Toprim"/>
    <property type="match status" value="1"/>
</dbReference>
<feature type="region of interest" description="Disordered" evidence="11">
    <location>
        <begin position="576"/>
        <end position="656"/>
    </location>
</feature>
<dbReference type="Pfam" id="PF01131">
    <property type="entry name" value="Topoisom_bac"/>
    <property type="match status" value="1"/>
</dbReference>
<dbReference type="GO" id="GO:0003917">
    <property type="term" value="F:DNA topoisomerase type I (single strand cut, ATP-independent) activity"/>
    <property type="evidence" value="ECO:0007669"/>
    <property type="project" value="UniProtKB-UniRule"/>
</dbReference>
<dbReference type="CDD" id="cd03363">
    <property type="entry name" value="TOPRIM_TopoIA_TopoI"/>
    <property type="match status" value="1"/>
</dbReference>
<feature type="site" description="Interaction with DNA" evidence="10">
    <location>
        <position position="158"/>
    </location>
</feature>